<feature type="signal peptide" evidence="2">
    <location>
        <begin position="1"/>
        <end position="18"/>
    </location>
</feature>
<proteinExistence type="predicted"/>
<gene>
    <name evidence="3" type="ORF">ACHAWU_001481</name>
</gene>
<dbReference type="AlphaFoldDB" id="A0ABD3MNW4"/>
<dbReference type="InterPro" id="IPR000740">
    <property type="entry name" value="GrpE"/>
</dbReference>
<accession>A0ABD3MNW4</accession>
<evidence type="ECO:0000256" key="2">
    <source>
        <dbReference type="SAM" id="SignalP"/>
    </source>
</evidence>
<comment type="caution">
    <text evidence="3">The sequence shown here is derived from an EMBL/GenBank/DDBJ whole genome shotgun (WGS) entry which is preliminary data.</text>
</comment>
<organism evidence="3 4">
    <name type="scientific">Discostella pseudostelligera</name>
    <dbReference type="NCBI Taxonomy" id="259834"/>
    <lineage>
        <taxon>Eukaryota</taxon>
        <taxon>Sar</taxon>
        <taxon>Stramenopiles</taxon>
        <taxon>Ochrophyta</taxon>
        <taxon>Bacillariophyta</taxon>
        <taxon>Coscinodiscophyceae</taxon>
        <taxon>Thalassiosirophycidae</taxon>
        <taxon>Stephanodiscales</taxon>
        <taxon>Stephanodiscaceae</taxon>
        <taxon>Discostella</taxon>
    </lineage>
</organism>
<sequence>MIPFTITSAGIFVAIVASSVPSITTVVDAFAPIASSNSRQHTSIYLPSSFTPFTISNPIHMSGEESNEADSTATAVEDSAATDANAEVDEQPRGKKSKESKKEDKLVKELKETIASLESSLKAKKTTLSNLKDDADKYSSAGYARQVALVENNKRMRGANNADNKSASRATILQSFLPVYDELESLGSRYESNSFAKTLNSGLRSEFDKALNELGVTEYFAESGQSISSAAVGRVVAVEEKYSEEYDKGMIIRPLKSGLEIKGNVIRPAEVVGSLGKESAEGEQQVVVDGDDGGDAGEVLSE</sequence>
<feature type="region of interest" description="Disordered" evidence="1">
    <location>
        <begin position="276"/>
        <end position="302"/>
    </location>
</feature>
<protein>
    <recommendedName>
        <fullName evidence="5">GrpE protein homolog</fullName>
    </recommendedName>
</protein>
<dbReference type="Pfam" id="PF01025">
    <property type="entry name" value="GrpE"/>
    <property type="match status" value="1"/>
</dbReference>
<feature type="chain" id="PRO_5044859724" description="GrpE protein homolog" evidence="2">
    <location>
        <begin position="19"/>
        <end position="302"/>
    </location>
</feature>
<name>A0ABD3MNW4_9STRA</name>
<dbReference type="EMBL" id="JALLBG020000103">
    <property type="protein sequence ID" value="KAL3764573.1"/>
    <property type="molecule type" value="Genomic_DNA"/>
</dbReference>
<feature type="compositionally biased region" description="Acidic residues" evidence="1">
    <location>
        <begin position="289"/>
        <end position="302"/>
    </location>
</feature>
<dbReference type="Proteomes" id="UP001530293">
    <property type="component" value="Unassembled WGS sequence"/>
</dbReference>
<reference evidence="3 4" key="1">
    <citation type="submission" date="2024-10" db="EMBL/GenBank/DDBJ databases">
        <title>Updated reference genomes for cyclostephanoid diatoms.</title>
        <authorList>
            <person name="Roberts W.R."/>
            <person name="Alverson A.J."/>
        </authorList>
    </citation>
    <scope>NUCLEOTIDE SEQUENCE [LARGE SCALE GENOMIC DNA]</scope>
    <source>
        <strain evidence="3 4">AJA232-27</strain>
    </source>
</reference>
<evidence type="ECO:0008006" key="5">
    <source>
        <dbReference type="Google" id="ProtNLM"/>
    </source>
</evidence>
<evidence type="ECO:0000313" key="3">
    <source>
        <dbReference type="EMBL" id="KAL3764573.1"/>
    </source>
</evidence>
<evidence type="ECO:0000313" key="4">
    <source>
        <dbReference type="Proteomes" id="UP001530293"/>
    </source>
</evidence>
<evidence type="ECO:0000256" key="1">
    <source>
        <dbReference type="SAM" id="MobiDB-lite"/>
    </source>
</evidence>
<keyword evidence="4" id="KW-1185">Reference proteome</keyword>
<feature type="region of interest" description="Disordered" evidence="1">
    <location>
        <begin position="57"/>
        <end position="105"/>
    </location>
</feature>
<keyword evidence="2" id="KW-0732">Signal</keyword>